<reference evidence="4 5" key="1">
    <citation type="submission" date="2015-01" db="EMBL/GenBank/DDBJ databases">
        <title>Desulfovibrio sp. JC271 draft genome sequence.</title>
        <authorList>
            <person name="Shivani Y."/>
            <person name="Subhash Y."/>
            <person name="Sasikala C."/>
            <person name="Ramana C.V."/>
        </authorList>
    </citation>
    <scope>NUCLEOTIDE SEQUENCE [LARGE SCALE GENOMIC DNA]</scope>
    <source>
        <strain evidence="4 5">JC271</strain>
    </source>
</reference>
<dbReference type="Pfam" id="PF10415">
    <property type="entry name" value="FumaraseC_C"/>
    <property type="match status" value="1"/>
</dbReference>
<dbReference type="Pfam" id="PF00206">
    <property type="entry name" value="Lyase_1"/>
    <property type="match status" value="1"/>
</dbReference>
<comment type="caution">
    <text evidence="4">The sequence shown here is derived from an EMBL/GenBank/DDBJ whole genome shotgun (WGS) entry which is preliminary data.</text>
</comment>
<evidence type="ECO:0000313" key="4">
    <source>
        <dbReference type="EMBL" id="OBQ56279.1"/>
    </source>
</evidence>
<dbReference type="GO" id="GO:0005829">
    <property type="term" value="C:cytosol"/>
    <property type="evidence" value="ECO:0007669"/>
    <property type="project" value="TreeGrafter"/>
</dbReference>
<dbReference type="SUPFAM" id="SSF48557">
    <property type="entry name" value="L-aspartase-like"/>
    <property type="match status" value="1"/>
</dbReference>
<keyword evidence="5" id="KW-1185">Reference proteome</keyword>
<dbReference type="PRINTS" id="PR00145">
    <property type="entry name" value="ARGSUCLYASE"/>
</dbReference>
<dbReference type="InterPro" id="IPR000362">
    <property type="entry name" value="Fumarate_lyase_fam"/>
</dbReference>
<dbReference type="FunFam" id="1.10.275.10:FF:000001">
    <property type="entry name" value="Fumarate hydratase, mitochondrial"/>
    <property type="match status" value="1"/>
</dbReference>
<dbReference type="FunFam" id="1.20.200.10:FF:000001">
    <property type="entry name" value="Fumarate hydratase, mitochondrial"/>
    <property type="match status" value="1"/>
</dbReference>
<dbReference type="OrthoDB" id="9802809at2"/>
<dbReference type="InterPro" id="IPR024083">
    <property type="entry name" value="Fumarase/histidase_N"/>
</dbReference>
<dbReference type="Gene3D" id="1.10.275.10">
    <property type="entry name" value="Fumarase/aspartase (N-terminal domain)"/>
    <property type="match status" value="1"/>
</dbReference>
<dbReference type="EC" id="4.3.1.1" evidence="4"/>
<dbReference type="NCBIfam" id="NF008909">
    <property type="entry name" value="PRK12273.1"/>
    <property type="match status" value="1"/>
</dbReference>
<dbReference type="Gene3D" id="1.10.40.30">
    <property type="entry name" value="Fumarase/aspartase (C-terminal domain)"/>
    <property type="match status" value="1"/>
</dbReference>
<dbReference type="RefSeq" id="WP_066852370.1">
    <property type="nucleotide sequence ID" value="NZ_JXMS01000003.1"/>
</dbReference>
<name>A0A1B7XL88_9BACT</name>
<dbReference type="InterPro" id="IPR051546">
    <property type="entry name" value="Aspartate_Ammonia-Lyase"/>
</dbReference>
<gene>
    <name evidence="4" type="primary">aspA</name>
    <name evidence="4" type="ORF">SP90_02910</name>
</gene>
<dbReference type="AlphaFoldDB" id="A0A1B7XL88"/>
<organism evidence="4 5">
    <name type="scientific">Halodesulfovibrio spirochaetisodalis</name>
    <dbReference type="NCBI Taxonomy" id="1560234"/>
    <lineage>
        <taxon>Bacteria</taxon>
        <taxon>Pseudomonadati</taxon>
        <taxon>Thermodesulfobacteriota</taxon>
        <taxon>Desulfovibrionia</taxon>
        <taxon>Desulfovibrionales</taxon>
        <taxon>Desulfovibrionaceae</taxon>
        <taxon>Halodesulfovibrio</taxon>
    </lineage>
</organism>
<dbReference type="InterPro" id="IPR020557">
    <property type="entry name" value="Fumarate_lyase_CS"/>
</dbReference>
<protein>
    <submittedName>
        <fullName evidence="4">Aspartate ammonia-lyase</fullName>
        <ecNumber evidence="4">4.3.1.1</ecNumber>
    </submittedName>
</protein>
<sequence>MNDQYRIEHDSLGELQVPKDAYYGIHTARAAQNFTVTGIPLHHFPELVISLARVKKACALTNFESKLLTDIQANAIIESCDDIIEGDHHDQFIVDMMQGGAGTSTNMNANEVIANLALEKMGYAKGDYQHLHPNDHVNCSQSTNDVYPTSARVAVLSKCKELTDKQLELSAAFKERAEAFSHILKVGRTQLQDAVPITLGSEFAAYAVTIEEDVERVIQLSQLLKEINLGGTAIGTCINTPPHFAYKAVRHLSDLVGYELIPAENLIEASSDMGAFVMFSGTLKRICVKLSKICNDLRLLSSGPCAGLGEITLPPVQAGSSIMPGKVNPVIPELVNQVAYQVIGHDVTITMAAEAGQLQLNVMEPVIIWNVLQSLHMLINAMDALATKCVSGITANEKRCNDLLVQSSVMATALVPLIGYEKAAEIAKLSMKKHITVAKAAVELGIMTEEEVDDAFNTCHLA</sequence>
<dbReference type="STRING" id="1560234.SP90_02910"/>
<dbReference type="PATRIC" id="fig|1560234.3.peg.2035"/>
<evidence type="ECO:0000313" key="5">
    <source>
        <dbReference type="Proteomes" id="UP000091979"/>
    </source>
</evidence>
<accession>A0A1B7XL88</accession>
<dbReference type="CDD" id="cd01357">
    <property type="entry name" value="Aspartase"/>
    <property type="match status" value="1"/>
</dbReference>
<dbReference type="PANTHER" id="PTHR42696">
    <property type="entry name" value="ASPARTATE AMMONIA-LYASE"/>
    <property type="match status" value="1"/>
</dbReference>
<dbReference type="Gene3D" id="1.20.200.10">
    <property type="entry name" value="Fumarase/aspartase (Central domain)"/>
    <property type="match status" value="1"/>
</dbReference>
<dbReference type="PROSITE" id="PS00163">
    <property type="entry name" value="FUMARATE_LYASES"/>
    <property type="match status" value="1"/>
</dbReference>
<proteinExistence type="predicted"/>
<feature type="domain" description="Fumarate lyase N-terminal" evidence="2">
    <location>
        <begin position="13"/>
        <end position="344"/>
    </location>
</feature>
<dbReference type="InterPro" id="IPR018951">
    <property type="entry name" value="Fumarase_C_C"/>
</dbReference>
<evidence type="ECO:0000256" key="1">
    <source>
        <dbReference type="ARBA" id="ARBA00023239"/>
    </source>
</evidence>
<dbReference type="InterPro" id="IPR022761">
    <property type="entry name" value="Fumarate_lyase_N"/>
</dbReference>
<feature type="domain" description="Fumarase C C-terminal" evidence="3">
    <location>
        <begin position="411"/>
        <end position="457"/>
    </location>
</feature>
<dbReference type="GO" id="GO:0008797">
    <property type="term" value="F:aspartate ammonia-lyase activity"/>
    <property type="evidence" value="ECO:0007669"/>
    <property type="project" value="UniProtKB-EC"/>
</dbReference>
<keyword evidence="1 4" id="KW-0456">Lyase</keyword>
<dbReference type="Proteomes" id="UP000091979">
    <property type="component" value="Unassembled WGS sequence"/>
</dbReference>
<dbReference type="GO" id="GO:0006531">
    <property type="term" value="P:aspartate metabolic process"/>
    <property type="evidence" value="ECO:0007669"/>
    <property type="project" value="TreeGrafter"/>
</dbReference>
<dbReference type="EMBL" id="JXMS01000003">
    <property type="protein sequence ID" value="OBQ56279.1"/>
    <property type="molecule type" value="Genomic_DNA"/>
</dbReference>
<dbReference type="PRINTS" id="PR00149">
    <property type="entry name" value="FUMRATELYASE"/>
</dbReference>
<dbReference type="InterPro" id="IPR008948">
    <property type="entry name" value="L-Aspartase-like"/>
</dbReference>
<evidence type="ECO:0000259" key="2">
    <source>
        <dbReference type="Pfam" id="PF00206"/>
    </source>
</evidence>
<dbReference type="PANTHER" id="PTHR42696:SF2">
    <property type="entry name" value="ASPARTATE AMMONIA-LYASE"/>
    <property type="match status" value="1"/>
</dbReference>
<dbReference type="GO" id="GO:0006099">
    <property type="term" value="P:tricarboxylic acid cycle"/>
    <property type="evidence" value="ECO:0007669"/>
    <property type="project" value="InterPro"/>
</dbReference>
<evidence type="ECO:0000259" key="3">
    <source>
        <dbReference type="Pfam" id="PF10415"/>
    </source>
</evidence>